<dbReference type="EMBL" id="AM420293">
    <property type="protein sequence ID" value="CAM01604.1"/>
    <property type="molecule type" value="Genomic_DNA"/>
</dbReference>
<name>A4FC29_SACEN</name>
<dbReference type="HOGENOM" id="CLU_3405265_0_0_11"/>
<feature type="compositionally biased region" description="Polar residues" evidence="1">
    <location>
        <begin position="14"/>
        <end position="24"/>
    </location>
</feature>
<organism evidence="2 3">
    <name type="scientific">Saccharopolyspora erythraea (strain ATCC 11635 / DSM 40517 / JCM 4748 / NBRC 13426 / NCIMB 8594 / NRRL 2338)</name>
    <dbReference type="NCBI Taxonomy" id="405948"/>
    <lineage>
        <taxon>Bacteria</taxon>
        <taxon>Bacillati</taxon>
        <taxon>Actinomycetota</taxon>
        <taxon>Actinomycetes</taxon>
        <taxon>Pseudonocardiales</taxon>
        <taxon>Pseudonocardiaceae</taxon>
        <taxon>Saccharopolyspora</taxon>
    </lineage>
</organism>
<accession>A4FC29</accession>
<proteinExistence type="predicted"/>
<evidence type="ECO:0000313" key="2">
    <source>
        <dbReference type="EMBL" id="CAM01604.1"/>
    </source>
</evidence>
<sequence>MSPNAFSMAWLNRTRANPQSSNLGTRPVTE</sequence>
<reference evidence="2 3" key="1">
    <citation type="journal article" date="2007" name="Nat. Biotechnol.">
        <title>Complete genome sequence of the erythromycin-producing bacterium Saccharopolyspora erythraea NRRL23338.</title>
        <authorList>
            <person name="Oliynyk M."/>
            <person name="Samborskyy M."/>
            <person name="Lester J.B."/>
            <person name="Mironenko T."/>
            <person name="Scott N."/>
            <person name="Dickens S."/>
            <person name="Haydock S.F."/>
            <person name="Leadlay P.F."/>
        </authorList>
    </citation>
    <scope>NUCLEOTIDE SEQUENCE [LARGE SCALE GENOMIC DNA]</scope>
    <source>
        <strain evidence="3">ATCC 11635 / DSM 40517 / JCM 4748 / NBRC 13426 / NCIMB 8594 / NRRL 2338</strain>
    </source>
</reference>
<protein>
    <submittedName>
        <fullName evidence="2">Uncharacterized protein</fullName>
    </submittedName>
</protein>
<feature type="region of interest" description="Disordered" evidence="1">
    <location>
        <begin position="1"/>
        <end position="30"/>
    </location>
</feature>
<gene>
    <name evidence="2" type="ordered locus">SACE_2302</name>
</gene>
<keyword evidence="3" id="KW-1185">Reference proteome</keyword>
<dbReference type="AlphaFoldDB" id="A4FC29"/>
<dbReference type="KEGG" id="sen:SACE_2302"/>
<dbReference type="Proteomes" id="UP000006728">
    <property type="component" value="Chromosome"/>
</dbReference>
<evidence type="ECO:0000313" key="3">
    <source>
        <dbReference type="Proteomes" id="UP000006728"/>
    </source>
</evidence>
<evidence type="ECO:0000256" key="1">
    <source>
        <dbReference type="SAM" id="MobiDB-lite"/>
    </source>
</evidence>